<dbReference type="Pfam" id="PF13166">
    <property type="entry name" value="AAA_13"/>
    <property type="match status" value="1"/>
</dbReference>
<sequence>MLLKVETVEEIGRFKTLKHQAPHFGSLTAVFARNGLGKSTLCSIIRSAAEQDARLIAARKRLGATKEPSAHLQWHTHGAVTYSVGKWNSCPGPVHVFDAEFVRRNLHVGESVTRDNKRSLIPIVLGEEGVKLADKISQLDSEQRDLAAKISTVERAIKRACPVVTDIKAFVQRSVPDDIGCIIDRARKSLELAKNSVSVKLKQAPSPLPTPDIDGICALSAETIETLSARAESVLQDHINAHAMELQGTRWLKFGIEHMQEDKCPFCTQDTSKVDMVSLFKEYFSEEYSAFLKRIDLAYDLFAETYGLKGEKIADFIAKTNSDLAFWSNVCDLGEIPELSAQDLHAVQHSVQALEAQLAAKKASPLSVLTINNLAEIVDGFAKLASYQSLLLTCIDIISAARSNTADLDVKRAQEAYDKNDALRLKTLPPLVAEVADWTAYTSRRAEIETEKKAAQEALRTYTAATITQKQSLINDLLESFGTRFQISQTKTNFIGREANVHFCISIGDHHVDVGERQEDKPCFTTVLSAGDKSTLAFSFFLLQVRESASFSAATIILDDPFSSQDLDRQWETTSQIRALARDACQVIVLSHDPRFLALIEKNSRGQCSSFQLNCTDEGRGSISSWSSTDELKDLYVRQAERIREYARCGHFLQGVTAESLIKDLRPFLEDYMRARFPGRFAPLVMLDDMARQVEDAGSTDPMYGRVSDLRAINEYSRDNMHGGGSLPNPAALRSQCKKVASIIGAY</sequence>
<dbReference type="Proteomes" id="UP000244755">
    <property type="component" value="Plasmid unnamed1"/>
</dbReference>
<evidence type="ECO:0000313" key="3">
    <source>
        <dbReference type="Proteomes" id="UP000244755"/>
    </source>
</evidence>
<gene>
    <name evidence="2" type="ORF">DA075_35200</name>
</gene>
<reference evidence="2 3" key="1">
    <citation type="submission" date="2018-04" db="EMBL/GenBank/DDBJ databases">
        <title>Methylobacterium sp. PR1016A genome.</title>
        <authorList>
            <person name="Park W."/>
        </authorList>
    </citation>
    <scope>NUCLEOTIDE SEQUENCE [LARGE SCALE GENOMIC DNA]</scope>
    <source>
        <strain evidence="2 3">PR1016A</strain>
        <plasmid evidence="2 3">unnamed1</plasmid>
    </source>
</reference>
<evidence type="ECO:0000259" key="1">
    <source>
        <dbReference type="Pfam" id="PF13166"/>
    </source>
</evidence>
<dbReference type="GO" id="GO:0000731">
    <property type="term" value="P:DNA synthesis involved in DNA repair"/>
    <property type="evidence" value="ECO:0007669"/>
    <property type="project" value="TreeGrafter"/>
</dbReference>
<protein>
    <recommendedName>
        <fullName evidence="1">Protein CR006 P-loop domain-containing protein</fullName>
    </recommendedName>
</protein>
<dbReference type="InterPro" id="IPR026866">
    <property type="entry name" value="CR006_AAA"/>
</dbReference>
<accession>A0A2R4WX97</accession>
<feature type="domain" description="Protein CR006 P-loop" evidence="1">
    <location>
        <begin position="221"/>
        <end position="608"/>
    </location>
</feature>
<dbReference type="EMBL" id="CP028845">
    <property type="protein sequence ID" value="AWB26156.1"/>
    <property type="molecule type" value="Genomic_DNA"/>
</dbReference>
<dbReference type="Gene3D" id="3.40.50.300">
    <property type="entry name" value="P-loop containing nucleotide triphosphate hydrolases"/>
    <property type="match status" value="1"/>
</dbReference>
<dbReference type="PANTHER" id="PTHR32182:SF22">
    <property type="entry name" value="ATP-DEPENDENT ENDONUCLEASE, OLD FAMILY-RELATED"/>
    <property type="match status" value="1"/>
</dbReference>
<organism evidence="2 3">
    <name type="scientific">Methylobacterium currus</name>
    <dbReference type="NCBI Taxonomy" id="2051553"/>
    <lineage>
        <taxon>Bacteria</taxon>
        <taxon>Pseudomonadati</taxon>
        <taxon>Pseudomonadota</taxon>
        <taxon>Alphaproteobacteria</taxon>
        <taxon>Hyphomicrobiales</taxon>
        <taxon>Methylobacteriaceae</taxon>
        <taxon>Methylobacterium</taxon>
    </lineage>
</organism>
<dbReference type="AlphaFoldDB" id="A0A2R4WX97"/>
<keyword evidence="3" id="KW-1185">Reference proteome</keyword>
<dbReference type="RefSeq" id="WP_078947397.1">
    <property type="nucleotide sequence ID" value="NZ_CP028845.1"/>
</dbReference>
<dbReference type="InterPro" id="IPR027417">
    <property type="entry name" value="P-loop_NTPase"/>
</dbReference>
<dbReference type="OrthoDB" id="9789562at2"/>
<geneLocation type="plasmid" evidence="2 3">
    <name>unnamed1</name>
</geneLocation>
<dbReference type="KEGG" id="mee:DA075_35200"/>
<dbReference type="SUPFAM" id="SSF52540">
    <property type="entry name" value="P-loop containing nucleoside triphosphate hydrolases"/>
    <property type="match status" value="1"/>
</dbReference>
<name>A0A2R4WX97_9HYPH</name>
<dbReference type="GO" id="GO:0006302">
    <property type="term" value="P:double-strand break repair"/>
    <property type="evidence" value="ECO:0007669"/>
    <property type="project" value="TreeGrafter"/>
</dbReference>
<proteinExistence type="predicted"/>
<dbReference type="PANTHER" id="PTHR32182">
    <property type="entry name" value="DNA REPLICATION AND REPAIR PROTEIN RECF"/>
    <property type="match status" value="1"/>
</dbReference>
<keyword evidence="2" id="KW-0614">Plasmid</keyword>
<evidence type="ECO:0000313" key="2">
    <source>
        <dbReference type="EMBL" id="AWB26156.1"/>
    </source>
</evidence>